<dbReference type="GeneID" id="95984752"/>
<keyword evidence="2" id="KW-1185">Reference proteome</keyword>
<protein>
    <submittedName>
        <fullName evidence="1">Uncharacterized protein</fullName>
    </submittedName>
</protein>
<proteinExistence type="predicted"/>
<dbReference type="EMBL" id="JBBXJM010000003">
    <property type="protein sequence ID" value="KAL1409713.1"/>
    <property type="molecule type" value="Genomic_DNA"/>
</dbReference>
<name>A0ABR3Q5R8_9TREE</name>
<evidence type="ECO:0000313" key="1">
    <source>
        <dbReference type="EMBL" id="KAL1409713.1"/>
    </source>
</evidence>
<accession>A0ABR3Q5R8</accession>
<gene>
    <name evidence="1" type="ORF">Q8F55_003709</name>
</gene>
<comment type="caution">
    <text evidence="1">The sequence shown here is derived from an EMBL/GenBank/DDBJ whole genome shotgun (WGS) entry which is preliminary data.</text>
</comment>
<organism evidence="1 2">
    <name type="scientific">Vanrija albida</name>
    <dbReference type="NCBI Taxonomy" id="181172"/>
    <lineage>
        <taxon>Eukaryota</taxon>
        <taxon>Fungi</taxon>
        <taxon>Dikarya</taxon>
        <taxon>Basidiomycota</taxon>
        <taxon>Agaricomycotina</taxon>
        <taxon>Tremellomycetes</taxon>
        <taxon>Trichosporonales</taxon>
        <taxon>Trichosporonaceae</taxon>
        <taxon>Vanrija</taxon>
    </lineage>
</organism>
<dbReference type="Proteomes" id="UP001565368">
    <property type="component" value="Unassembled WGS sequence"/>
</dbReference>
<dbReference type="RefSeq" id="XP_069209657.1">
    <property type="nucleotide sequence ID" value="XM_069352239.1"/>
</dbReference>
<evidence type="ECO:0000313" key="2">
    <source>
        <dbReference type="Proteomes" id="UP001565368"/>
    </source>
</evidence>
<reference evidence="1 2" key="1">
    <citation type="submission" date="2023-08" db="EMBL/GenBank/DDBJ databases">
        <title>Annotated Genome Sequence of Vanrija albida AlHP1.</title>
        <authorList>
            <person name="Herzog R."/>
        </authorList>
    </citation>
    <scope>NUCLEOTIDE SEQUENCE [LARGE SCALE GENOMIC DNA]</scope>
    <source>
        <strain evidence="1 2">AlHP1</strain>
    </source>
</reference>
<sequence length="657" mass="73103">MSHSAQSAISGPGNRLLDVLCLPYRYQAPAWFTNMSLEEKAKLWENCEKFTAANRYLECISFIKETAGPSFDDSMVATTGRIFNTDIWIPQDAPFIRAACDVWRHCLPLDNLIHVPRLPLTRAHFSVEELHQRNDSLKDLFIKYNRGFVIFDPSVAMALYDIEHDHRDFELIVHTQALGCYDVLPYVPSNGQDPDSEEGILELFQKTTFQHMAALNLPMPTSFDGHWRSRLFVNHFYTASGQHLVPYTEASAEEQAEARNLYKEQRSAGVPKYIAAATVLCKNGLVVPWACPSMNSGIEAPSPIRSGISGHIQRLSIAQAEGDVHARLAQDKRFLFGMCSPEDLLLRTLRQSGIINLQMHDRLKSIGEYHGCCYPGCIYHLKSMCRTGVSDGVWVFDPLQFCPTNLIACRLHFQIATLLTDPEGLSLPRELALALMTAKNKSTLESLIRGGRCGTPFCPTQGVFGMATCADPTSQALGVCINCAEVLKVKMDTIRAEGLKSLKDFKLTSVSHGTFAPSTLCSDCTGLCLANSKDGYNLYDTSDYVNKQGLPICFACFKEQNGLGTNQVVSNPDLHTPEIVVRLNSSVSKLDDTYKGAARDKTTAQREVFNAESIVLAAELYKVPLSISAARTLLRERATQVLTFHMELYDQLDIDEE</sequence>